<feature type="domain" description="NAA35-like TPR repeats" evidence="5">
    <location>
        <begin position="377"/>
        <end position="686"/>
    </location>
</feature>
<reference evidence="7" key="1">
    <citation type="journal article" date="2011" name="Genome Biol.">
        <title>Comparative genomics of the social amoebae Dictyostelium discoideum and Dictyostelium purpureum.</title>
        <authorList>
            <consortium name="US DOE Joint Genome Institute (JGI-PGF)"/>
            <person name="Sucgang R."/>
            <person name="Kuo A."/>
            <person name="Tian X."/>
            <person name="Salerno W."/>
            <person name="Parikh A."/>
            <person name="Feasley C.L."/>
            <person name="Dalin E."/>
            <person name="Tu H."/>
            <person name="Huang E."/>
            <person name="Barry K."/>
            <person name="Lindquist E."/>
            <person name="Shapiro H."/>
            <person name="Bruce D."/>
            <person name="Schmutz J."/>
            <person name="Salamov A."/>
            <person name="Fey P."/>
            <person name="Gaudet P."/>
            <person name="Anjard C."/>
            <person name="Babu M.M."/>
            <person name="Basu S."/>
            <person name="Bushmanova Y."/>
            <person name="van der Wel H."/>
            <person name="Katoh-Kurasawa M."/>
            <person name="Dinh C."/>
            <person name="Coutinho P.M."/>
            <person name="Saito T."/>
            <person name="Elias M."/>
            <person name="Schaap P."/>
            <person name="Kay R.R."/>
            <person name="Henrissat B."/>
            <person name="Eichinger L."/>
            <person name="Rivero F."/>
            <person name="Putnam N.H."/>
            <person name="West C.M."/>
            <person name="Loomis W.F."/>
            <person name="Chisholm R.L."/>
            <person name="Shaulsky G."/>
            <person name="Strassmann J.E."/>
            <person name="Queller D.C."/>
            <person name="Kuspa A."/>
            <person name="Grigoriev I.V."/>
        </authorList>
    </citation>
    <scope>NUCLEOTIDE SEQUENCE [LARGE SCALE GENOMIC DNA]</scope>
    <source>
        <strain evidence="7">QSDP1</strain>
    </source>
</reference>
<protein>
    <submittedName>
        <fullName evidence="6">Uncharacterized protein</fullName>
    </submittedName>
</protein>
<organism evidence="6 7">
    <name type="scientific">Dictyostelium purpureum</name>
    <name type="common">Slime mold</name>
    <dbReference type="NCBI Taxonomy" id="5786"/>
    <lineage>
        <taxon>Eukaryota</taxon>
        <taxon>Amoebozoa</taxon>
        <taxon>Evosea</taxon>
        <taxon>Eumycetozoa</taxon>
        <taxon>Dictyostelia</taxon>
        <taxon>Dictyosteliales</taxon>
        <taxon>Dictyosteliaceae</taxon>
        <taxon>Dictyostelium</taxon>
    </lineage>
</organism>
<name>F0Z6V5_DICPU</name>
<accession>F0Z6V5</accession>
<dbReference type="Proteomes" id="UP000001064">
    <property type="component" value="Unassembled WGS sequence"/>
</dbReference>
<dbReference type="PANTHER" id="PTHR21373">
    <property type="entry name" value="GLUCOSE REPRESSIBLE PROTEIN MAK10"/>
    <property type="match status" value="1"/>
</dbReference>
<dbReference type="InterPro" id="IPR057982">
    <property type="entry name" value="TPR_NAA35"/>
</dbReference>
<dbReference type="InterPro" id="IPR007244">
    <property type="entry name" value="Naa35_N"/>
</dbReference>
<dbReference type="VEuPathDB" id="AmoebaDB:DICPUDRAFT_146727"/>
<sequence>MKEEINSLLHQINVLDNIDLNSNNIAASASASTSTSTTTNESHKEEEWIDILPVLSQASESMSLGQLIHAKDFQLELVTHALEIMNPKLDSRASGNHIYTPEQLFQKGEIPEDSTLSNLQILKIIDKLLCYEISWVEGDPLPLTLFSCMYLHIAEQLKNEIFSLYVNTLLISCESINLIVQRGDICFEEDFNHSTNNLHLITSKNDCASKILPMLDRLEKQFEKSIKEEQDSEKVKIMKSLLNRITFRRLFYSIVFNLSQNYCQTAIRYIQDIQPVLEFLKNDCYIKDEIELPKSIFNNDLVLKLFSSVGGTSQEKPFAETVKSFAKLFTDLSTLFKMPYISESSLEFQRLRQLEKQLESTKKGSKQTIQKPQTFNVVSILDYLFYFSKFSPNIITRSLLRRLLFPYTANSNEFFKVSSLRESLFEWMNDFGIPFQILHSQKAKERISLFMDSLAQVLLKLFTYLLLNRARQRRKIRISIYELSLLQNEGDIIDSVLAADPLNTKLYFGSFVFNLKLKVMQYFLFLGFELEVYAPNEYYQIYFYLDYLYGIHSNIYSYIFRINHPEKPKTGKKSHQQQLQQQQPTPTCERILLTATHLVVRAIFRFMVILKSCGKFIILPTEFSNDDLRHMKKFEPFFNPPNQQPEPLPMERVRDSGDTDEHWLSLAATTLDFLNQAKLAIETIRSYKHKIGNVAPYQEDEASQLRLIILRLSLTIKKLIPSNFESLSHSEILKQPIPKFSVQIEPKQYFPNFIINLEK</sequence>
<evidence type="ECO:0000259" key="5">
    <source>
        <dbReference type="Pfam" id="PF25789"/>
    </source>
</evidence>
<dbReference type="STRING" id="5786.F0Z6V5"/>
<dbReference type="KEGG" id="dpp:DICPUDRAFT_146727"/>
<dbReference type="OrthoDB" id="269405at2759"/>
<gene>
    <name evidence="6" type="ORF">DICPUDRAFT_146727</name>
</gene>
<dbReference type="RefSeq" id="XP_003283126.1">
    <property type="nucleotide sequence ID" value="XM_003283078.1"/>
</dbReference>
<proteinExistence type="inferred from homology"/>
<evidence type="ECO:0000256" key="3">
    <source>
        <dbReference type="ARBA" id="ARBA00022490"/>
    </source>
</evidence>
<dbReference type="PANTHER" id="PTHR21373:SF0">
    <property type="entry name" value="N-ALPHA-ACETYLTRANSFERASE 35, NATC AUXILIARY SUBUNIT"/>
    <property type="match status" value="1"/>
</dbReference>
<evidence type="ECO:0000313" key="6">
    <source>
        <dbReference type="EMBL" id="EGC40375.1"/>
    </source>
</evidence>
<dbReference type="eggNOG" id="KOG2343">
    <property type="taxonomic scope" value="Eukaryota"/>
</dbReference>
<evidence type="ECO:0000259" key="4">
    <source>
        <dbReference type="Pfam" id="PF04112"/>
    </source>
</evidence>
<evidence type="ECO:0000256" key="1">
    <source>
        <dbReference type="ARBA" id="ARBA00004496"/>
    </source>
</evidence>
<comment type="similarity">
    <text evidence="2">Belongs to the MAK10 family.</text>
</comment>
<dbReference type="GO" id="GO:0031417">
    <property type="term" value="C:NatC complex"/>
    <property type="evidence" value="ECO:0000318"/>
    <property type="project" value="GO_Central"/>
</dbReference>
<dbReference type="OMA" id="YSAHEYG"/>
<dbReference type="InterPro" id="IPR057983">
    <property type="entry name" value="NAA35-like_N"/>
</dbReference>
<feature type="domain" description="NAA35-like N-terminal" evidence="4">
    <location>
        <begin position="65"/>
        <end position="202"/>
    </location>
</feature>
<dbReference type="Pfam" id="PF25789">
    <property type="entry name" value="TPR_NAA35"/>
    <property type="match status" value="1"/>
</dbReference>
<dbReference type="AlphaFoldDB" id="F0Z6V5"/>
<evidence type="ECO:0000313" key="7">
    <source>
        <dbReference type="Proteomes" id="UP000001064"/>
    </source>
</evidence>
<keyword evidence="3" id="KW-0963">Cytoplasm</keyword>
<evidence type="ECO:0000256" key="2">
    <source>
        <dbReference type="ARBA" id="ARBA00006289"/>
    </source>
</evidence>
<dbReference type="Pfam" id="PF04112">
    <property type="entry name" value="Mak10"/>
    <property type="match status" value="1"/>
</dbReference>
<keyword evidence="7" id="KW-1185">Reference proteome</keyword>
<dbReference type="EMBL" id="GL870943">
    <property type="protein sequence ID" value="EGC40375.1"/>
    <property type="molecule type" value="Genomic_DNA"/>
</dbReference>
<comment type="subcellular location">
    <subcellularLocation>
        <location evidence="1">Cytoplasm</location>
    </subcellularLocation>
</comment>
<dbReference type="InParanoid" id="F0Z6V5"/>
<dbReference type="GeneID" id="10503513"/>
<dbReference type="FunCoup" id="F0Z6V5">
    <property type="interactions" value="139"/>
</dbReference>